<sequence>MTDSFTNNEFPIRNKWNTGGYSAESLWWHADEKVKENSGENVVFLMVPGNPGVIDYYISFLMTIHEEHERKIDVIGVSNIGHSHEPQDKNSDTLYSLQDQIDHKIQCFDELREKFTRNSLPPKVILCGHSIGAYICSQVLKARPNHGIINIYSLFPTLQHMRKTPNGVMLNFLFGESQRNLASSFIQSIRYLLAPRIFKFVVKLCTFQSEPQLSVTTEKLLHGPIVKNALYMANTEMETVKELDEEIYRQHLEKFVFYFAAGDNWAPLSHYNDMLKRFPDGNIILCDQGLPHAFVIGHGEKMGIRVASWIGKTLEI</sequence>
<evidence type="ECO:0000256" key="2">
    <source>
        <dbReference type="ARBA" id="ARBA00008300"/>
    </source>
</evidence>
<proteinExistence type="inferred from homology"/>
<comment type="similarity">
    <text evidence="2">Belongs to the AB hydrolase superfamily. LDAH family.</text>
</comment>
<dbReference type="Pfam" id="PF10230">
    <property type="entry name" value="LIDHydrolase"/>
    <property type="match status" value="1"/>
</dbReference>
<dbReference type="GO" id="GO:0019915">
    <property type="term" value="P:lipid storage"/>
    <property type="evidence" value="ECO:0007669"/>
    <property type="project" value="InterPro"/>
</dbReference>
<evidence type="ECO:0000256" key="4">
    <source>
        <dbReference type="ARBA" id="ARBA00022801"/>
    </source>
</evidence>
<dbReference type="EMBL" id="CAJVPV010000814">
    <property type="protein sequence ID" value="CAG8474993.1"/>
    <property type="molecule type" value="Genomic_DNA"/>
</dbReference>
<dbReference type="PANTHER" id="PTHR13390">
    <property type="entry name" value="LIPASE"/>
    <property type="match status" value="1"/>
</dbReference>
<dbReference type="GO" id="GO:0005811">
    <property type="term" value="C:lipid droplet"/>
    <property type="evidence" value="ECO:0007669"/>
    <property type="project" value="UniProtKB-SubCell"/>
</dbReference>
<dbReference type="Proteomes" id="UP000789342">
    <property type="component" value="Unassembled WGS sequence"/>
</dbReference>
<evidence type="ECO:0000256" key="1">
    <source>
        <dbReference type="ARBA" id="ARBA00004502"/>
    </source>
</evidence>
<keyword evidence="3" id="KW-0551">Lipid droplet</keyword>
<evidence type="ECO:0000313" key="6">
    <source>
        <dbReference type="Proteomes" id="UP000789342"/>
    </source>
</evidence>
<dbReference type="PANTHER" id="PTHR13390:SF0">
    <property type="entry name" value="LIPID DROPLET-ASSOCIATED HYDROLASE"/>
    <property type="match status" value="1"/>
</dbReference>
<gene>
    <name evidence="5" type="ORF">AMORRO_LOCUS2032</name>
</gene>
<reference evidence="5" key="1">
    <citation type="submission" date="2021-06" db="EMBL/GenBank/DDBJ databases">
        <authorList>
            <person name="Kallberg Y."/>
            <person name="Tangrot J."/>
            <person name="Rosling A."/>
        </authorList>
    </citation>
    <scope>NUCLEOTIDE SEQUENCE</scope>
    <source>
        <strain evidence="5">CL551</strain>
    </source>
</reference>
<organism evidence="5 6">
    <name type="scientific">Acaulospora morrowiae</name>
    <dbReference type="NCBI Taxonomy" id="94023"/>
    <lineage>
        <taxon>Eukaryota</taxon>
        <taxon>Fungi</taxon>
        <taxon>Fungi incertae sedis</taxon>
        <taxon>Mucoromycota</taxon>
        <taxon>Glomeromycotina</taxon>
        <taxon>Glomeromycetes</taxon>
        <taxon>Diversisporales</taxon>
        <taxon>Acaulosporaceae</taxon>
        <taxon>Acaulospora</taxon>
    </lineage>
</organism>
<comment type="subcellular location">
    <subcellularLocation>
        <location evidence="1">Lipid droplet</location>
    </subcellularLocation>
</comment>
<keyword evidence="6" id="KW-1185">Reference proteome</keyword>
<dbReference type="AlphaFoldDB" id="A0A9N8W7N5"/>
<dbReference type="SUPFAM" id="SSF53474">
    <property type="entry name" value="alpha/beta-Hydrolases"/>
    <property type="match status" value="1"/>
</dbReference>
<protein>
    <submittedName>
        <fullName evidence="5">1938_t:CDS:1</fullName>
    </submittedName>
</protein>
<keyword evidence="4" id="KW-0378">Hydrolase</keyword>
<dbReference type="InterPro" id="IPR019363">
    <property type="entry name" value="LDAH"/>
</dbReference>
<comment type="caution">
    <text evidence="5">The sequence shown here is derived from an EMBL/GenBank/DDBJ whole genome shotgun (WGS) entry which is preliminary data.</text>
</comment>
<name>A0A9N8W7N5_9GLOM</name>
<dbReference type="OrthoDB" id="448051at2759"/>
<dbReference type="GO" id="GO:0016298">
    <property type="term" value="F:lipase activity"/>
    <property type="evidence" value="ECO:0007669"/>
    <property type="project" value="InterPro"/>
</dbReference>
<dbReference type="InterPro" id="IPR029058">
    <property type="entry name" value="AB_hydrolase_fold"/>
</dbReference>
<accession>A0A9N8W7N5</accession>
<evidence type="ECO:0000313" key="5">
    <source>
        <dbReference type="EMBL" id="CAG8474993.1"/>
    </source>
</evidence>
<evidence type="ECO:0000256" key="3">
    <source>
        <dbReference type="ARBA" id="ARBA00022677"/>
    </source>
</evidence>
<dbReference type="Gene3D" id="3.40.50.1820">
    <property type="entry name" value="alpha/beta hydrolase"/>
    <property type="match status" value="1"/>
</dbReference>